<evidence type="ECO:0000313" key="2">
    <source>
        <dbReference type="Proteomes" id="UP001567538"/>
    </source>
</evidence>
<keyword evidence="2" id="KW-1185">Reference proteome</keyword>
<dbReference type="Proteomes" id="UP001567538">
    <property type="component" value="Unassembled WGS sequence"/>
</dbReference>
<dbReference type="SUPFAM" id="SSF53254">
    <property type="entry name" value="Phosphoglycerate mutase-like"/>
    <property type="match status" value="1"/>
</dbReference>
<dbReference type="EMBL" id="JBEAFC010000008">
    <property type="protein sequence ID" value="KAL1544472.1"/>
    <property type="molecule type" value="Genomic_DNA"/>
</dbReference>
<dbReference type="Gene3D" id="3.40.50.1240">
    <property type="entry name" value="Phosphoglycerate mutase-like"/>
    <property type="match status" value="1"/>
</dbReference>
<dbReference type="AlphaFoldDB" id="A0ABD1GKE1"/>
<reference evidence="1 2" key="1">
    <citation type="submission" date="2024-06" db="EMBL/GenBank/DDBJ databases">
        <title>A chromosome level genome sequence of Diviner's sage (Salvia divinorum).</title>
        <authorList>
            <person name="Ford S.A."/>
            <person name="Ro D.-K."/>
            <person name="Ness R.W."/>
            <person name="Phillips M.A."/>
        </authorList>
    </citation>
    <scope>NUCLEOTIDE SEQUENCE [LARGE SCALE GENOMIC DNA]</scope>
    <source>
        <strain evidence="1">SAF-2024a</strain>
        <tissue evidence="1">Leaf</tissue>
    </source>
</reference>
<sequence length="122" mass="13663">MEIDLYSFQGFLKNERKARSCWRKILTQESRRSILVVAHNAANQALVATTIGLGTEYFRILLQSNCGVSVLDFTPNLEGGSPLICLNRLNLEGKPVCGLYLSLTDSLRTLCRAHILPLQIDR</sequence>
<dbReference type="InterPro" id="IPR013078">
    <property type="entry name" value="His_Pase_superF_clade-1"/>
</dbReference>
<dbReference type="Pfam" id="PF00300">
    <property type="entry name" value="His_Phos_1"/>
    <property type="match status" value="1"/>
</dbReference>
<dbReference type="InterPro" id="IPR029033">
    <property type="entry name" value="His_PPase_superfam"/>
</dbReference>
<accession>A0ABD1GKE1</accession>
<comment type="caution">
    <text evidence="1">The sequence shown here is derived from an EMBL/GenBank/DDBJ whole genome shotgun (WGS) entry which is preliminary data.</text>
</comment>
<protein>
    <submittedName>
        <fullName evidence="1">2-carboxy-D-arabinitol-1-phosphatase</fullName>
        <ecNumber evidence="1">3.1.3.63</ecNumber>
    </submittedName>
</protein>
<evidence type="ECO:0000313" key="1">
    <source>
        <dbReference type="EMBL" id="KAL1544472.1"/>
    </source>
</evidence>
<gene>
    <name evidence="1" type="ORF">AAHA92_21319</name>
</gene>
<proteinExistence type="predicted"/>
<organism evidence="1 2">
    <name type="scientific">Salvia divinorum</name>
    <name type="common">Maria pastora</name>
    <name type="synonym">Diviner's sage</name>
    <dbReference type="NCBI Taxonomy" id="28513"/>
    <lineage>
        <taxon>Eukaryota</taxon>
        <taxon>Viridiplantae</taxon>
        <taxon>Streptophyta</taxon>
        <taxon>Embryophyta</taxon>
        <taxon>Tracheophyta</taxon>
        <taxon>Spermatophyta</taxon>
        <taxon>Magnoliopsida</taxon>
        <taxon>eudicotyledons</taxon>
        <taxon>Gunneridae</taxon>
        <taxon>Pentapetalae</taxon>
        <taxon>asterids</taxon>
        <taxon>lamiids</taxon>
        <taxon>Lamiales</taxon>
        <taxon>Lamiaceae</taxon>
        <taxon>Nepetoideae</taxon>
        <taxon>Mentheae</taxon>
        <taxon>Salviinae</taxon>
        <taxon>Salvia</taxon>
        <taxon>Salvia subgen. Calosphace</taxon>
    </lineage>
</organism>
<keyword evidence="1" id="KW-0378">Hydrolase</keyword>
<dbReference type="GO" id="GO:0047538">
    <property type="term" value="F:2-carboxy-D-arabinitol-1-phosphatase activity"/>
    <property type="evidence" value="ECO:0007669"/>
    <property type="project" value="UniProtKB-EC"/>
</dbReference>
<dbReference type="EC" id="3.1.3.63" evidence="1"/>
<name>A0ABD1GKE1_SALDI</name>
<dbReference type="CDD" id="cd07067">
    <property type="entry name" value="HP_PGM_like"/>
    <property type="match status" value="1"/>
</dbReference>